<gene>
    <name evidence="1" type="ORF">FVEG_15012</name>
</gene>
<keyword evidence="2" id="KW-1185">Reference proteome</keyword>
<dbReference type="KEGG" id="fvr:FVEG_15012"/>
<dbReference type="Proteomes" id="UP000009096">
    <property type="component" value="Chromosome 6"/>
</dbReference>
<dbReference type="AlphaFoldDB" id="W7LJ80"/>
<accession>W7LJ80</accession>
<evidence type="ECO:0000313" key="2">
    <source>
        <dbReference type="Proteomes" id="UP000009096"/>
    </source>
</evidence>
<sequence>MMYLTWSLHFQDQVCLISVSFRPVLSCPVLSHECWRSFHYFLTVRLPIFLTAVNRVVGPAYDARPGYSFGILKERYVTPKSIYPCWSSTPTSSSQLRIGLAWHPFSTFIEV</sequence>
<organism evidence="1 2">
    <name type="scientific">Gibberella moniliformis (strain M3125 / FGSC 7600)</name>
    <name type="common">Maize ear and stalk rot fungus</name>
    <name type="synonym">Fusarium verticillioides</name>
    <dbReference type="NCBI Taxonomy" id="334819"/>
    <lineage>
        <taxon>Eukaryota</taxon>
        <taxon>Fungi</taxon>
        <taxon>Dikarya</taxon>
        <taxon>Ascomycota</taxon>
        <taxon>Pezizomycotina</taxon>
        <taxon>Sordariomycetes</taxon>
        <taxon>Hypocreomycetidae</taxon>
        <taxon>Hypocreales</taxon>
        <taxon>Nectriaceae</taxon>
        <taxon>Fusarium</taxon>
        <taxon>Fusarium fujikuroi species complex</taxon>
    </lineage>
</organism>
<dbReference type="EMBL" id="CM000583">
    <property type="protein sequence ID" value="EWG39433.1"/>
    <property type="molecule type" value="Genomic_DNA"/>
</dbReference>
<evidence type="ECO:0000313" key="1">
    <source>
        <dbReference type="EMBL" id="EWG39433.1"/>
    </source>
</evidence>
<reference evidence="1 2" key="1">
    <citation type="journal article" date="2010" name="Nature">
        <title>Comparative genomics reveals mobile pathogenicity chromosomes in Fusarium.</title>
        <authorList>
            <person name="Ma L.J."/>
            <person name="van der Does H.C."/>
            <person name="Borkovich K.A."/>
            <person name="Coleman J.J."/>
            <person name="Daboussi M.J."/>
            <person name="Di Pietro A."/>
            <person name="Dufresne M."/>
            <person name="Freitag M."/>
            <person name="Grabherr M."/>
            <person name="Henrissat B."/>
            <person name="Houterman P.M."/>
            <person name="Kang S."/>
            <person name="Shim W.B."/>
            <person name="Woloshuk C."/>
            <person name="Xie X."/>
            <person name="Xu J.R."/>
            <person name="Antoniw J."/>
            <person name="Baker S.E."/>
            <person name="Bluhm B.H."/>
            <person name="Breakspear A."/>
            <person name="Brown D.W."/>
            <person name="Butchko R.A."/>
            <person name="Chapman S."/>
            <person name="Coulson R."/>
            <person name="Coutinho P.M."/>
            <person name="Danchin E.G."/>
            <person name="Diener A."/>
            <person name="Gale L.R."/>
            <person name="Gardiner D.M."/>
            <person name="Goff S."/>
            <person name="Hammond-Kosack K.E."/>
            <person name="Hilburn K."/>
            <person name="Hua-Van A."/>
            <person name="Jonkers W."/>
            <person name="Kazan K."/>
            <person name="Kodira C.D."/>
            <person name="Koehrsen M."/>
            <person name="Kumar L."/>
            <person name="Lee Y.H."/>
            <person name="Li L."/>
            <person name="Manners J.M."/>
            <person name="Miranda-Saavedra D."/>
            <person name="Mukherjee M."/>
            <person name="Park G."/>
            <person name="Park J."/>
            <person name="Park S.Y."/>
            <person name="Proctor R.H."/>
            <person name="Regev A."/>
            <person name="Ruiz-Roldan M.C."/>
            <person name="Sain D."/>
            <person name="Sakthikumar S."/>
            <person name="Sykes S."/>
            <person name="Schwartz D.C."/>
            <person name="Turgeon B.G."/>
            <person name="Wapinski I."/>
            <person name="Yoder O."/>
            <person name="Young S."/>
            <person name="Zeng Q."/>
            <person name="Zhou S."/>
            <person name="Galagan J."/>
            <person name="Cuomo C.A."/>
            <person name="Kistler H.C."/>
            <person name="Rep M."/>
        </authorList>
    </citation>
    <scope>NUCLEOTIDE SEQUENCE [LARGE SCALE GENOMIC DNA]</scope>
    <source>
        <strain evidence="2">M3125 / FGSC 7600</strain>
    </source>
</reference>
<name>W7LJ80_GIBM7</name>
<dbReference type="EMBL" id="DS022243">
    <property type="protein sequence ID" value="EWG39433.1"/>
    <property type="molecule type" value="Genomic_DNA"/>
</dbReference>
<dbReference type="VEuPathDB" id="FungiDB:FVEG_15012"/>
<protein>
    <submittedName>
        <fullName evidence="1">Uncharacterized protein</fullName>
    </submittedName>
</protein>
<dbReference type="GeneID" id="30071888"/>
<dbReference type="RefSeq" id="XP_018745624.1">
    <property type="nucleotide sequence ID" value="XM_018904101.1"/>
</dbReference>
<proteinExistence type="predicted"/>